<feature type="domain" description="Integrase catalytic" evidence="2">
    <location>
        <begin position="116"/>
        <end position="293"/>
    </location>
</feature>
<gene>
    <name evidence="3" type="ORF">RV00_GL001507</name>
</gene>
<organism evidence="3 4">
    <name type="scientific">Enterococcus devriesei</name>
    <dbReference type="NCBI Taxonomy" id="319970"/>
    <lineage>
        <taxon>Bacteria</taxon>
        <taxon>Bacillati</taxon>
        <taxon>Bacillota</taxon>
        <taxon>Bacilli</taxon>
        <taxon>Lactobacillales</taxon>
        <taxon>Enterococcaceae</taxon>
        <taxon>Enterococcus</taxon>
    </lineage>
</organism>
<dbReference type="GO" id="GO:0003676">
    <property type="term" value="F:nucleic acid binding"/>
    <property type="evidence" value="ECO:0007669"/>
    <property type="project" value="InterPro"/>
</dbReference>
<reference evidence="3 4" key="1">
    <citation type="submission" date="2014-12" db="EMBL/GenBank/DDBJ databases">
        <title>Draft genome sequences of 29 type strains of Enterococci.</title>
        <authorList>
            <person name="Zhong Z."/>
            <person name="Sun Z."/>
            <person name="Liu W."/>
            <person name="Zhang W."/>
            <person name="Zhang H."/>
        </authorList>
    </citation>
    <scope>NUCLEOTIDE SEQUENCE [LARGE SCALE GENOMIC DNA]</scope>
    <source>
        <strain evidence="3 4">DSM 22802</strain>
    </source>
</reference>
<comment type="similarity">
    <text evidence="1">Belongs to the transposase IS21/IS408/IS1162 family.</text>
</comment>
<name>A0A1L8SMG5_9ENTE</name>
<dbReference type="AlphaFoldDB" id="A0A1L8SMG5"/>
<evidence type="ECO:0000313" key="4">
    <source>
        <dbReference type="Proteomes" id="UP000183700"/>
    </source>
</evidence>
<keyword evidence="4" id="KW-1185">Reference proteome</keyword>
<dbReference type="InterPro" id="IPR054353">
    <property type="entry name" value="IstA-like_C"/>
</dbReference>
<sequence>MRKDVLEGVLRHIMNDIQPNYAALAKQYNCDYRTVKRYYEAGRKGNIDQLKKRKSSSSPLLSGFEEIIRDKLELSCSASSIYYFIKKMGYTGGYTTVKRYCRHYRDERVKKATIRIETTPGLSAQVDWKENIKMVSKYGEVFYFNIFLYVLGYSRMKYLEVTFDRTQSTVFHCLVNAFEYCGNGVPQEIWFDNMKTVVDRGKSQFSQTVFNEKFRQFAKDARFNPIACRPFRPQTKGKVEALARTVNRLMVFNYEFENEQDLRRIVNEFMDDLNNERSQAVNAKPIKLLNDEKAILIPLNRLELLRYVSRNLHVKRKVSIESMVQYQNSKYSVPLKYIGKEVTLDVRKDNLFIWYGHQCIRSHPLSEKALNYQRDDSLEILRSDVFKYLEDEELERFVEENLDAYDEL</sequence>
<dbReference type="RefSeq" id="WP_048722674.1">
    <property type="nucleotide sequence ID" value="NZ_JBHLVS010000016.1"/>
</dbReference>
<proteinExistence type="inferred from homology"/>
<evidence type="ECO:0000313" key="3">
    <source>
        <dbReference type="EMBL" id="OJG33168.1"/>
    </source>
</evidence>
<dbReference type="OrthoDB" id="92877at2"/>
<dbReference type="Pfam" id="PF22483">
    <property type="entry name" value="Mu-transpos_C_2"/>
    <property type="match status" value="1"/>
</dbReference>
<dbReference type="Proteomes" id="UP000183700">
    <property type="component" value="Unassembled WGS sequence"/>
</dbReference>
<dbReference type="SUPFAM" id="SSF53098">
    <property type="entry name" value="Ribonuclease H-like"/>
    <property type="match status" value="1"/>
</dbReference>
<dbReference type="InterPro" id="IPR012337">
    <property type="entry name" value="RNaseH-like_sf"/>
</dbReference>
<accession>A0A1L8SMG5</accession>
<dbReference type="EMBL" id="JXKM01000022">
    <property type="protein sequence ID" value="OJG33168.1"/>
    <property type="molecule type" value="Genomic_DNA"/>
</dbReference>
<dbReference type="PROSITE" id="PS50994">
    <property type="entry name" value="INTEGRASE"/>
    <property type="match status" value="1"/>
</dbReference>
<dbReference type="GO" id="GO:0015074">
    <property type="term" value="P:DNA integration"/>
    <property type="evidence" value="ECO:0007669"/>
    <property type="project" value="InterPro"/>
</dbReference>
<dbReference type="InterPro" id="IPR036397">
    <property type="entry name" value="RNaseH_sf"/>
</dbReference>
<dbReference type="InterPro" id="IPR001584">
    <property type="entry name" value="Integrase_cat-core"/>
</dbReference>
<evidence type="ECO:0000259" key="2">
    <source>
        <dbReference type="PROSITE" id="PS50994"/>
    </source>
</evidence>
<dbReference type="Pfam" id="PF00665">
    <property type="entry name" value="rve"/>
    <property type="match status" value="1"/>
</dbReference>
<protein>
    <submittedName>
        <fullName evidence="3">Transposase</fullName>
    </submittedName>
</protein>
<dbReference type="NCBIfam" id="NF033546">
    <property type="entry name" value="transpos_IS21"/>
    <property type="match status" value="1"/>
</dbReference>
<dbReference type="Gene3D" id="3.30.420.10">
    <property type="entry name" value="Ribonuclease H-like superfamily/Ribonuclease H"/>
    <property type="match status" value="1"/>
</dbReference>
<dbReference type="PANTHER" id="PTHR35004:SF6">
    <property type="entry name" value="TRANSPOSASE"/>
    <property type="match status" value="1"/>
</dbReference>
<dbReference type="PANTHER" id="PTHR35004">
    <property type="entry name" value="TRANSPOSASE RV3428C-RELATED"/>
    <property type="match status" value="1"/>
</dbReference>
<comment type="caution">
    <text evidence="3">The sequence shown here is derived from an EMBL/GenBank/DDBJ whole genome shotgun (WGS) entry which is preliminary data.</text>
</comment>
<dbReference type="STRING" id="319970.RV00_GL001507"/>
<evidence type="ECO:0000256" key="1">
    <source>
        <dbReference type="ARBA" id="ARBA00009277"/>
    </source>
</evidence>